<organism evidence="1 2">
    <name type="scientific">Hyaloscypha hepaticicola</name>
    <dbReference type="NCBI Taxonomy" id="2082293"/>
    <lineage>
        <taxon>Eukaryota</taxon>
        <taxon>Fungi</taxon>
        <taxon>Dikarya</taxon>
        <taxon>Ascomycota</taxon>
        <taxon>Pezizomycotina</taxon>
        <taxon>Leotiomycetes</taxon>
        <taxon>Helotiales</taxon>
        <taxon>Hyaloscyphaceae</taxon>
        <taxon>Hyaloscypha</taxon>
    </lineage>
</organism>
<keyword evidence="2" id="KW-1185">Reference proteome</keyword>
<reference evidence="1 2" key="1">
    <citation type="submission" date="2016-05" db="EMBL/GenBank/DDBJ databases">
        <title>A degradative enzymes factory behind the ericoid mycorrhizal symbiosis.</title>
        <authorList>
            <consortium name="DOE Joint Genome Institute"/>
            <person name="Martino E."/>
            <person name="Morin E."/>
            <person name="Grelet G."/>
            <person name="Kuo A."/>
            <person name="Kohler A."/>
            <person name="Daghino S."/>
            <person name="Barry K."/>
            <person name="Choi C."/>
            <person name="Cichocki N."/>
            <person name="Clum A."/>
            <person name="Copeland A."/>
            <person name="Hainaut M."/>
            <person name="Haridas S."/>
            <person name="Labutti K."/>
            <person name="Lindquist E."/>
            <person name="Lipzen A."/>
            <person name="Khouja H.-R."/>
            <person name="Murat C."/>
            <person name="Ohm R."/>
            <person name="Olson A."/>
            <person name="Spatafora J."/>
            <person name="Veneault-Fourrey C."/>
            <person name="Henrissat B."/>
            <person name="Grigoriev I."/>
            <person name="Martin F."/>
            <person name="Perotto S."/>
        </authorList>
    </citation>
    <scope>NUCLEOTIDE SEQUENCE [LARGE SCALE GENOMIC DNA]</scope>
    <source>
        <strain evidence="1 2">UAMH 7357</strain>
    </source>
</reference>
<dbReference type="AlphaFoldDB" id="A0A2J6PG06"/>
<proteinExistence type="predicted"/>
<protein>
    <recommendedName>
        <fullName evidence="3">Aminoglycoside phosphotransferase domain-containing protein</fullName>
    </recommendedName>
</protein>
<evidence type="ECO:0000313" key="1">
    <source>
        <dbReference type="EMBL" id="PMD12971.1"/>
    </source>
</evidence>
<dbReference type="OrthoDB" id="3554464at2759"/>
<name>A0A2J6PG06_9HELO</name>
<feature type="non-terminal residue" evidence="1">
    <location>
        <position position="1"/>
    </location>
</feature>
<dbReference type="EMBL" id="KZ613538">
    <property type="protein sequence ID" value="PMD12971.1"/>
    <property type="molecule type" value="Genomic_DNA"/>
</dbReference>
<evidence type="ECO:0000313" key="2">
    <source>
        <dbReference type="Proteomes" id="UP000235672"/>
    </source>
</evidence>
<evidence type="ECO:0008006" key="3">
    <source>
        <dbReference type="Google" id="ProtNLM"/>
    </source>
</evidence>
<sequence>GFHLKASKKPDVVARLARGDVNMPDFDGFSIEKQVSEAQFEAAVYNLLRSEPDIRTSRLLYYRVPVQNPGSRLEIPKDLSGRRLFVFEKAEGENNLLLLDQLACMRAALFRYNPPVDFAAHYLHDRTFDFKPESLSMPVAPTRKFWMHVLESKIKATIRNEGDMIGWEDDQETVGPIAFAAKQSLLRAIPHIMPLESSNVSLYRLVLDHGDFGIHNTSITKDTNGEPLITSLYDWETGCIFPALLSDPLVAAGPVDLITDEDGRPSFTRLPKNPTPNNLETYAAWAHHYITKLYAEAPDYEIAIAAGKDVRYLWFALRDWHGGNSEEFFGGLGTWAEKRMKELNIVSII</sequence>
<accession>A0A2J6PG06</accession>
<gene>
    <name evidence="1" type="ORF">NA56DRAFT_586374</name>
</gene>
<dbReference type="Proteomes" id="UP000235672">
    <property type="component" value="Unassembled WGS sequence"/>
</dbReference>